<dbReference type="EMBL" id="MU859238">
    <property type="protein sequence ID" value="KAK3948892.1"/>
    <property type="molecule type" value="Genomic_DNA"/>
</dbReference>
<evidence type="ECO:0000256" key="2">
    <source>
        <dbReference type="SAM" id="MobiDB-lite"/>
    </source>
</evidence>
<organism evidence="3 4">
    <name type="scientific">Pseudoneurospora amorphoporcata</name>
    <dbReference type="NCBI Taxonomy" id="241081"/>
    <lineage>
        <taxon>Eukaryota</taxon>
        <taxon>Fungi</taxon>
        <taxon>Dikarya</taxon>
        <taxon>Ascomycota</taxon>
        <taxon>Pezizomycotina</taxon>
        <taxon>Sordariomycetes</taxon>
        <taxon>Sordariomycetidae</taxon>
        <taxon>Sordariales</taxon>
        <taxon>Sordariaceae</taxon>
        <taxon>Pseudoneurospora</taxon>
    </lineage>
</organism>
<dbReference type="Gene3D" id="1.20.1480.30">
    <property type="entry name" value="Designed four-helix bundle protein"/>
    <property type="match status" value="1"/>
</dbReference>
<evidence type="ECO:0000313" key="4">
    <source>
        <dbReference type="Proteomes" id="UP001303222"/>
    </source>
</evidence>
<comment type="caution">
    <text evidence="3">The sequence shown here is derived from an EMBL/GenBank/DDBJ whole genome shotgun (WGS) entry which is preliminary data.</text>
</comment>
<feature type="region of interest" description="Disordered" evidence="2">
    <location>
        <begin position="1"/>
        <end position="31"/>
    </location>
</feature>
<dbReference type="Proteomes" id="UP001303222">
    <property type="component" value="Unassembled WGS sequence"/>
</dbReference>
<dbReference type="SUPFAM" id="SSF57997">
    <property type="entry name" value="Tropomyosin"/>
    <property type="match status" value="1"/>
</dbReference>
<gene>
    <name evidence="3" type="ORF">QBC32DRAFT_373193</name>
</gene>
<feature type="compositionally biased region" description="Polar residues" evidence="2">
    <location>
        <begin position="10"/>
        <end position="19"/>
    </location>
</feature>
<evidence type="ECO:0000313" key="3">
    <source>
        <dbReference type="EMBL" id="KAK3948892.1"/>
    </source>
</evidence>
<name>A0AAN6NN24_9PEZI</name>
<protein>
    <submittedName>
        <fullName evidence="3">Uncharacterized protein</fullName>
    </submittedName>
</protein>
<proteinExistence type="predicted"/>
<evidence type="ECO:0000256" key="1">
    <source>
        <dbReference type="SAM" id="Coils"/>
    </source>
</evidence>
<feature type="coiled-coil region" evidence="1">
    <location>
        <begin position="55"/>
        <end position="131"/>
    </location>
</feature>
<keyword evidence="4" id="KW-1185">Reference proteome</keyword>
<sequence length="211" mass="23452">MDSKDPAINDTANNNSTQLEHVPVPAGPAHSAVTSTSLPHLNDFITKVGEDAYTIQSLSSELERTKEKLREAEKKISQLEIDNQTIREDIDNARELLSAAQEDGNAVKAQLQAHEDSVEQLEAALKKWGTASIPLFVSPLNSRIINYKSTLDNVFRCDNARKTAFLAFIRHWSEMQTVRPSGDRVDLLCSRFARVYDALERGTAEARKSSA</sequence>
<accession>A0AAN6NN24</accession>
<dbReference type="AlphaFoldDB" id="A0AAN6NN24"/>
<reference evidence="3" key="2">
    <citation type="submission" date="2023-06" db="EMBL/GenBank/DDBJ databases">
        <authorList>
            <consortium name="Lawrence Berkeley National Laboratory"/>
            <person name="Mondo S.J."/>
            <person name="Hensen N."/>
            <person name="Bonometti L."/>
            <person name="Westerberg I."/>
            <person name="Brannstrom I.O."/>
            <person name="Guillou S."/>
            <person name="Cros-Aarteil S."/>
            <person name="Calhoun S."/>
            <person name="Haridas S."/>
            <person name="Kuo A."/>
            <person name="Pangilinan J."/>
            <person name="Riley R."/>
            <person name="Labutti K."/>
            <person name="Andreopoulos B."/>
            <person name="Lipzen A."/>
            <person name="Chen C."/>
            <person name="Yanf M."/>
            <person name="Daum C."/>
            <person name="Ng V."/>
            <person name="Clum A."/>
            <person name="Steindorff A."/>
            <person name="Ohm R."/>
            <person name="Martin F."/>
            <person name="Silar P."/>
            <person name="Natvig D."/>
            <person name="Lalanne C."/>
            <person name="Gautier V."/>
            <person name="Ament-Velasquez S.L."/>
            <person name="Kruys A."/>
            <person name="Hutchinson M.I."/>
            <person name="Powell A.J."/>
            <person name="Barry K."/>
            <person name="Miller A.N."/>
            <person name="Grigoriev I.V."/>
            <person name="Debuchy R."/>
            <person name="Gladieux P."/>
            <person name="Thoren M.H."/>
            <person name="Johannesson H."/>
        </authorList>
    </citation>
    <scope>NUCLEOTIDE SEQUENCE</scope>
    <source>
        <strain evidence="3">CBS 626.80</strain>
    </source>
</reference>
<reference evidence="3" key="1">
    <citation type="journal article" date="2023" name="Mol. Phylogenet. Evol.">
        <title>Genome-scale phylogeny and comparative genomics of the fungal order Sordariales.</title>
        <authorList>
            <person name="Hensen N."/>
            <person name="Bonometti L."/>
            <person name="Westerberg I."/>
            <person name="Brannstrom I.O."/>
            <person name="Guillou S."/>
            <person name="Cros-Aarteil S."/>
            <person name="Calhoun S."/>
            <person name="Haridas S."/>
            <person name="Kuo A."/>
            <person name="Mondo S."/>
            <person name="Pangilinan J."/>
            <person name="Riley R."/>
            <person name="LaButti K."/>
            <person name="Andreopoulos B."/>
            <person name="Lipzen A."/>
            <person name="Chen C."/>
            <person name="Yan M."/>
            <person name="Daum C."/>
            <person name="Ng V."/>
            <person name="Clum A."/>
            <person name="Steindorff A."/>
            <person name="Ohm R.A."/>
            <person name="Martin F."/>
            <person name="Silar P."/>
            <person name="Natvig D.O."/>
            <person name="Lalanne C."/>
            <person name="Gautier V."/>
            <person name="Ament-Velasquez S.L."/>
            <person name="Kruys A."/>
            <person name="Hutchinson M.I."/>
            <person name="Powell A.J."/>
            <person name="Barry K."/>
            <person name="Miller A.N."/>
            <person name="Grigoriev I.V."/>
            <person name="Debuchy R."/>
            <person name="Gladieux P."/>
            <person name="Hiltunen Thoren M."/>
            <person name="Johannesson H."/>
        </authorList>
    </citation>
    <scope>NUCLEOTIDE SEQUENCE</scope>
    <source>
        <strain evidence="3">CBS 626.80</strain>
    </source>
</reference>
<keyword evidence="1" id="KW-0175">Coiled coil</keyword>